<evidence type="ECO:0000256" key="1">
    <source>
        <dbReference type="PIRSR" id="PIRSR601310-1"/>
    </source>
</evidence>
<dbReference type="PRINTS" id="PR00332">
    <property type="entry name" value="HISTRIAD"/>
</dbReference>
<protein>
    <submittedName>
        <fullName evidence="5">HIT-like protein</fullName>
        <ecNumber evidence="5">3.-.-.-</ecNumber>
    </submittedName>
</protein>
<accession>A0A151ALS6</accession>
<dbReference type="PANTHER" id="PTHR23089">
    <property type="entry name" value="HISTIDINE TRIAD HIT PROTEIN"/>
    <property type="match status" value="1"/>
</dbReference>
<comment type="caution">
    <text evidence="5">The sequence shown here is derived from an EMBL/GenBank/DDBJ whole genome shotgun (WGS) entry which is preliminary data.</text>
</comment>
<dbReference type="InterPro" id="IPR019808">
    <property type="entry name" value="Histidine_triad_CS"/>
</dbReference>
<dbReference type="CDD" id="cd01276">
    <property type="entry name" value="PKCI_related"/>
    <property type="match status" value="1"/>
</dbReference>
<dbReference type="EC" id="3.-.-.-" evidence="5"/>
<evidence type="ECO:0000259" key="4">
    <source>
        <dbReference type="PROSITE" id="PS51084"/>
    </source>
</evidence>
<gene>
    <name evidence="5" type="ORF">CLCOL_18370</name>
</gene>
<organism evidence="5 6">
    <name type="scientific">Clostridium colicanis DSM 13634</name>
    <dbReference type="NCBI Taxonomy" id="1121305"/>
    <lineage>
        <taxon>Bacteria</taxon>
        <taxon>Bacillati</taxon>
        <taxon>Bacillota</taxon>
        <taxon>Clostridia</taxon>
        <taxon>Eubacteriales</taxon>
        <taxon>Clostridiaceae</taxon>
        <taxon>Clostridium</taxon>
    </lineage>
</organism>
<evidence type="ECO:0000256" key="2">
    <source>
        <dbReference type="PIRSR" id="PIRSR601310-3"/>
    </source>
</evidence>
<dbReference type="EMBL" id="LTBB01000009">
    <property type="protein sequence ID" value="KYH28576.1"/>
    <property type="molecule type" value="Genomic_DNA"/>
</dbReference>
<feature type="short sequence motif" description="Histidine triad motif" evidence="2 3">
    <location>
        <begin position="98"/>
        <end position="102"/>
    </location>
</feature>
<feature type="active site" description="Tele-AMP-histidine intermediate" evidence="1">
    <location>
        <position position="100"/>
    </location>
</feature>
<proteinExistence type="predicted"/>
<evidence type="ECO:0000313" key="5">
    <source>
        <dbReference type="EMBL" id="KYH28576.1"/>
    </source>
</evidence>
<evidence type="ECO:0000256" key="3">
    <source>
        <dbReference type="PROSITE-ProRule" id="PRU00464"/>
    </source>
</evidence>
<dbReference type="InterPro" id="IPR011146">
    <property type="entry name" value="HIT-like"/>
</dbReference>
<dbReference type="InterPro" id="IPR036265">
    <property type="entry name" value="HIT-like_sf"/>
</dbReference>
<dbReference type="InterPro" id="IPR001310">
    <property type="entry name" value="Histidine_triad_HIT"/>
</dbReference>
<dbReference type="PATRIC" id="fig|1121305.3.peg.1839"/>
<dbReference type="GO" id="GO:0016787">
    <property type="term" value="F:hydrolase activity"/>
    <property type="evidence" value="ECO:0007669"/>
    <property type="project" value="UniProtKB-KW"/>
</dbReference>
<name>A0A151ALS6_9CLOT</name>
<feature type="domain" description="HIT" evidence="4">
    <location>
        <begin position="5"/>
        <end position="114"/>
    </location>
</feature>
<dbReference type="PROSITE" id="PS00892">
    <property type="entry name" value="HIT_1"/>
    <property type="match status" value="1"/>
</dbReference>
<sequence>MEECIFCKIIKGEIPCKKVYEDDKVLGFEDINPKAPVHVLLIPKKHIKSLNDLCEEDSDIISHMMLMVKKVAEKVNIRDNGYRLVVNCGKDGGQEVPHIHFHILGGKPLSWQPA</sequence>
<evidence type="ECO:0000313" key="6">
    <source>
        <dbReference type="Proteomes" id="UP000075374"/>
    </source>
</evidence>
<dbReference type="RefSeq" id="WP_061858668.1">
    <property type="nucleotide sequence ID" value="NZ_LTBB01000009.1"/>
</dbReference>
<dbReference type="AlphaFoldDB" id="A0A151ALS6"/>
<reference evidence="5 6" key="1">
    <citation type="submission" date="2016-02" db="EMBL/GenBank/DDBJ databases">
        <title>Genome sequence of Clostridium colicanis DSM 13634.</title>
        <authorList>
            <person name="Poehlein A."/>
            <person name="Daniel R."/>
        </authorList>
    </citation>
    <scope>NUCLEOTIDE SEQUENCE [LARGE SCALE GENOMIC DNA]</scope>
    <source>
        <strain evidence="5 6">DSM 13634</strain>
    </source>
</reference>
<dbReference type="Gene3D" id="3.30.428.10">
    <property type="entry name" value="HIT-like"/>
    <property type="match status" value="1"/>
</dbReference>
<dbReference type="SUPFAM" id="SSF54197">
    <property type="entry name" value="HIT-like"/>
    <property type="match status" value="1"/>
</dbReference>
<dbReference type="STRING" id="1121305.CLCOL_18370"/>
<keyword evidence="5" id="KW-0378">Hydrolase</keyword>
<keyword evidence="6" id="KW-1185">Reference proteome</keyword>
<dbReference type="Pfam" id="PF01230">
    <property type="entry name" value="HIT"/>
    <property type="match status" value="1"/>
</dbReference>
<dbReference type="Proteomes" id="UP000075374">
    <property type="component" value="Unassembled WGS sequence"/>
</dbReference>
<dbReference type="PROSITE" id="PS51084">
    <property type="entry name" value="HIT_2"/>
    <property type="match status" value="1"/>
</dbReference>